<evidence type="ECO:0000259" key="2">
    <source>
        <dbReference type="Pfam" id="PF10728"/>
    </source>
</evidence>
<dbReference type="InterPro" id="IPR008927">
    <property type="entry name" value="6-PGluconate_DH-like_C_sf"/>
</dbReference>
<comment type="caution">
    <text evidence="3">The sequence shown here is derived from an EMBL/GenBank/DDBJ whole genome shotgun (WGS) entry which is preliminary data.</text>
</comment>
<gene>
    <name evidence="3" type="ORF">S06H3_04155</name>
</gene>
<proteinExistence type="predicted"/>
<dbReference type="Gene3D" id="3.40.50.720">
    <property type="entry name" value="NAD(P)-binding Rossmann-like Domain"/>
    <property type="match status" value="1"/>
</dbReference>
<accession>X1LPN3</accession>
<dbReference type="Gene3D" id="1.10.1040.20">
    <property type="entry name" value="ProC-like, C-terminal domain"/>
    <property type="match status" value="1"/>
</dbReference>
<protein>
    <recommendedName>
        <fullName evidence="4">DUF2520 domain-containing protein</fullName>
    </recommendedName>
</protein>
<dbReference type="InterPro" id="IPR018931">
    <property type="entry name" value="DUF2520"/>
</dbReference>
<sequence>MEKTTRIDLCVIGAGRVGTTVSYTLAEKELPNIRLKAISSRSMESLNRAKKILGSKAADVIFTRENHKAVSLANCILICTPDDVINSVCSDIFKEKSKDFKNYYAIHFSGSKSLEVLNSARAAGAEIASIHPLKSFASIQEAIKSLPGTVFGITYSSAESKKMAEFLVKSLGGEIIEVENNKKTLYHAAACVASNYLVTLINYAVLIHKKMGIKPEDSLKGLMGLVEGTVSNIKKMGTEKSLTGPIARGDVGTIKEHINSFNEFFSKEDTALYRMMGVETSKIAYQNKWIKESTVEELKEILKE</sequence>
<dbReference type="InterPro" id="IPR037108">
    <property type="entry name" value="TM1727-like_C_sf"/>
</dbReference>
<evidence type="ECO:0000259" key="1">
    <source>
        <dbReference type="Pfam" id="PF10727"/>
    </source>
</evidence>
<reference evidence="3" key="1">
    <citation type="journal article" date="2014" name="Front. Microbiol.">
        <title>High frequency of phylogenetically diverse reductive dehalogenase-homologous genes in deep subseafloor sedimentary metagenomes.</title>
        <authorList>
            <person name="Kawai M."/>
            <person name="Futagami T."/>
            <person name="Toyoda A."/>
            <person name="Takaki Y."/>
            <person name="Nishi S."/>
            <person name="Hori S."/>
            <person name="Arai W."/>
            <person name="Tsubouchi T."/>
            <person name="Morono Y."/>
            <person name="Uchiyama I."/>
            <person name="Ito T."/>
            <person name="Fujiyama A."/>
            <person name="Inagaki F."/>
            <person name="Takami H."/>
        </authorList>
    </citation>
    <scope>NUCLEOTIDE SEQUENCE</scope>
    <source>
        <strain evidence="3">Expedition CK06-06</strain>
    </source>
</reference>
<evidence type="ECO:0000313" key="3">
    <source>
        <dbReference type="EMBL" id="GAH96083.1"/>
    </source>
</evidence>
<organism evidence="3">
    <name type="scientific">marine sediment metagenome</name>
    <dbReference type="NCBI Taxonomy" id="412755"/>
    <lineage>
        <taxon>unclassified sequences</taxon>
        <taxon>metagenomes</taxon>
        <taxon>ecological metagenomes</taxon>
    </lineage>
</organism>
<dbReference type="SUPFAM" id="SSF51735">
    <property type="entry name" value="NAD(P)-binding Rossmann-fold domains"/>
    <property type="match status" value="1"/>
</dbReference>
<dbReference type="SUPFAM" id="SSF48179">
    <property type="entry name" value="6-phosphogluconate dehydrogenase C-terminal domain-like"/>
    <property type="match status" value="1"/>
</dbReference>
<dbReference type="InterPro" id="IPR019665">
    <property type="entry name" value="OxRdtase/DH_put_Rossmann_dom"/>
</dbReference>
<dbReference type="PANTHER" id="PTHR40459:SF1">
    <property type="entry name" value="CONSERVED HYPOTHETICAL ALANINE AND LEUCINE RICH PROTEIN"/>
    <property type="match status" value="1"/>
</dbReference>
<evidence type="ECO:0008006" key="4">
    <source>
        <dbReference type="Google" id="ProtNLM"/>
    </source>
</evidence>
<dbReference type="AlphaFoldDB" id="X1LPN3"/>
<dbReference type="Pfam" id="PF10727">
    <property type="entry name" value="Rossmann-like"/>
    <property type="match status" value="1"/>
</dbReference>
<name>X1LPN3_9ZZZZ</name>
<dbReference type="EMBL" id="BARV01001428">
    <property type="protein sequence ID" value="GAH96083.1"/>
    <property type="molecule type" value="Genomic_DNA"/>
</dbReference>
<dbReference type="InterPro" id="IPR036291">
    <property type="entry name" value="NAD(P)-bd_dom_sf"/>
</dbReference>
<feature type="domain" description="DUF2520" evidence="2">
    <location>
        <begin position="150"/>
        <end position="278"/>
    </location>
</feature>
<dbReference type="Pfam" id="PF10728">
    <property type="entry name" value="DUF2520"/>
    <property type="match status" value="1"/>
</dbReference>
<feature type="domain" description="Putative oxidoreductase/dehydrogenase Rossmann-like" evidence="1">
    <location>
        <begin position="4"/>
        <end position="132"/>
    </location>
</feature>
<dbReference type="PANTHER" id="PTHR40459">
    <property type="entry name" value="CONSERVED HYPOTHETICAL ALANINE AND LEUCINE RICH PROTEIN"/>
    <property type="match status" value="1"/>
</dbReference>